<dbReference type="Proteomes" id="UP001556220">
    <property type="component" value="Unassembled WGS sequence"/>
</dbReference>
<dbReference type="EMBL" id="JBFOHK010000004">
    <property type="protein sequence ID" value="MEW9573043.1"/>
    <property type="molecule type" value="Genomic_DNA"/>
</dbReference>
<proteinExistence type="predicted"/>
<evidence type="ECO:0000313" key="3">
    <source>
        <dbReference type="Proteomes" id="UP001556220"/>
    </source>
</evidence>
<dbReference type="Pfam" id="PF12779">
    <property type="entry name" value="WXXGXW"/>
    <property type="match status" value="2"/>
</dbReference>
<dbReference type="InterPro" id="IPR024447">
    <property type="entry name" value="YXWGXW_rpt"/>
</dbReference>
<evidence type="ECO:0000256" key="1">
    <source>
        <dbReference type="SAM" id="SignalP"/>
    </source>
</evidence>
<evidence type="ECO:0008006" key="4">
    <source>
        <dbReference type="Google" id="ProtNLM"/>
    </source>
</evidence>
<keyword evidence="1" id="KW-0732">Signal</keyword>
<feature type="chain" id="PRO_5045060483" description="BcpO-related WXXGXW repeat protein" evidence="1">
    <location>
        <begin position="30"/>
        <end position="114"/>
    </location>
</feature>
<comment type="caution">
    <text evidence="2">The sequence shown here is derived from an EMBL/GenBank/DDBJ whole genome shotgun (WGS) entry which is preliminary data.</text>
</comment>
<organism evidence="2 3">
    <name type="scientific">Rhodanobacter lycopersici</name>
    <dbReference type="NCBI Taxonomy" id="3162487"/>
    <lineage>
        <taxon>Bacteria</taxon>
        <taxon>Pseudomonadati</taxon>
        <taxon>Pseudomonadota</taxon>
        <taxon>Gammaproteobacteria</taxon>
        <taxon>Lysobacterales</taxon>
        <taxon>Rhodanobacteraceae</taxon>
        <taxon>Rhodanobacter</taxon>
    </lineage>
</organism>
<sequence>MSRKSSALILSAGLALACAGFAATPAAQAAPQVSIGVGVGIGMAPPPPRFERVPPPRAGYVWAPGYWVWSPRMHRHVWMGGRWMRVRPGYRYMPARWQRGPHGRWHFNNGYWAH</sequence>
<name>A0ABV3QGS8_9GAMM</name>
<gene>
    <name evidence="2" type="ORF">ABQJ54_14900</name>
</gene>
<evidence type="ECO:0000313" key="2">
    <source>
        <dbReference type="EMBL" id="MEW9573043.1"/>
    </source>
</evidence>
<feature type="signal peptide" evidence="1">
    <location>
        <begin position="1"/>
        <end position="29"/>
    </location>
</feature>
<dbReference type="PROSITE" id="PS51257">
    <property type="entry name" value="PROKAR_LIPOPROTEIN"/>
    <property type="match status" value="1"/>
</dbReference>
<dbReference type="RefSeq" id="WP_367855103.1">
    <property type="nucleotide sequence ID" value="NZ_JBFOHK010000004.1"/>
</dbReference>
<protein>
    <recommendedName>
        <fullName evidence="4">BcpO-related WXXGXW repeat protein</fullName>
    </recommendedName>
</protein>
<reference evidence="2 3" key="1">
    <citation type="submission" date="2024-06" db="EMBL/GenBank/DDBJ databases">
        <authorList>
            <person name="Woo H."/>
        </authorList>
    </citation>
    <scope>NUCLEOTIDE SEQUENCE [LARGE SCALE GENOMIC DNA]</scope>
    <source>
        <strain evidence="2 3">Si-c</strain>
    </source>
</reference>
<accession>A0ABV3QGS8</accession>
<keyword evidence="3" id="KW-1185">Reference proteome</keyword>